<dbReference type="InterPro" id="IPR055591">
    <property type="entry name" value="DUF7167"/>
</dbReference>
<name>A0A1Z1D9Z0_BPGO3</name>
<evidence type="ECO:0000313" key="2">
    <source>
        <dbReference type="EMBL" id="APZ82615.1"/>
    </source>
</evidence>
<dbReference type="Proteomes" id="UP000221795">
    <property type="component" value="Segment"/>
</dbReference>
<dbReference type="Pfam" id="PF23768">
    <property type="entry name" value="DUF7167"/>
    <property type="match status" value="1"/>
</dbReference>
<protein>
    <recommendedName>
        <fullName evidence="1">DUF7167 domain-containing protein</fullName>
    </recommendedName>
</protein>
<proteinExistence type="predicted"/>
<evidence type="ECO:0000313" key="3">
    <source>
        <dbReference type="Proteomes" id="UP000221795"/>
    </source>
</evidence>
<reference evidence="2" key="1">
    <citation type="journal article" date="2017" name="Viruses">
        <title>Characterization of Bacillus subtilis Viruses vB_BsuM-Goe2 and vB_BsuM-Goe3.</title>
        <authorList>
            <person name="Willms I.M."/>
            <person name="Hoppert M."/>
            <person name="Hertel R."/>
        </authorList>
    </citation>
    <scope>NUCLEOTIDE SEQUENCE [LARGE SCALE GENOMIC DNA]</scope>
</reference>
<organismHost>
    <name type="scientific">Bacillus subtilis</name>
    <dbReference type="NCBI Taxonomy" id="1423"/>
</organismHost>
<organism evidence="2 3">
    <name type="scientific">Bacillus phage vB_BsuM-Goe3</name>
    <dbReference type="NCBI Taxonomy" id="1933063"/>
    <lineage>
        <taxon>Viruses</taxon>
        <taxon>Duplodnaviria</taxon>
        <taxon>Heunggongvirae</taxon>
        <taxon>Uroviricota</taxon>
        <taxon>Caudoviricetes</taxon>
        <taxon>Herelleviridae</taxon>
        <taxon>Bastillevirinae</taxon>
        <taxon>Grisebachstrassevirus</taxon>
        <taxon>Grisebachstrassevirus goe3</taxon>
    </lineage>
</organism>
<accession>A0A1Z1D9Z0</accession>
<gene>
    <name evidence="2" type="ORF">Goe3_c15400</name>
</gene>
<evidence type="ECO:0000259" key="1">
    <source>
        <dbReference type="Pfam" id="PF23768"/>
    </source>
</evidence>
<feature type="domain" description="DUF7167" evidence="1">
    <location>
        <begin position="11"/>
        <end position="71"/>
    </location>
</feature>
<dbReference type="EMBL" id="KY368640">
    <property type="protein sequence ID" value="APZ82615.1"/>
    <property type="molecule type" value="Genomic_DNA"/>
</dbReference>
<keyword evidence="3" id="KW-1185">Reference proteome</keyword>
<sequence>MSKLYGPNTTVTFSVDTGYVGSTREEELTLEELGLVEEGETVTAEELDEMLEEVYETWLYENINCHFSVEEG</sequence>